<feature type="transmembrane region" description="Helical" evidence="6">
    <location>
        <begin position="603"/>
        <end position="626"/>
    </location>
</feature>
<feature type="region of interest" description="Disordered" evidence="7">
    <location>
        <begin position="241"/>
        <end position="303"/>
    </location>
</feature>
<dbReference type="InterPro" id="IPR012496">
    <property type="entry name" value="TMC_dom"/>
</dbReference>
<dbReference type="RefSeq" id="XP_031798546.1">
    <property type="nucleotide sequence ID" value="XM_031942686.1"/>
</dbReference>
<evidence type="ECO:0000256" key="1">
    <source>
        <dbReference type="ARBA" id="ARBA00004141"/>
    </source>
</evidence>
<evidence type="ECO:0000256" key="4">
    <source>
        <dbReference type="ARBA" id="ARBA00022989"/>
    </source>
</evidence>
<evidence type="ECO:0000256" key="5">
    <source>
        <dbReference type="ARBA" id="ARBA00023136"/>
    </source>
</evidence>
<dbReference type="GO" id="GO:0008381">
    <property type="term" value="F:mechanosensitive monoatomic ion channel activity"/>
    <property type="evidence" value="ECO:0007669"/>
    <property type="project" value="TreeGrafter"/>
</dbReference>
<dbReference type="GeneID" id="100930160"/>
<feature type="compositionally biased region" description="Polar residues" evidence="7">
    <location>
        <begin position="169"/>
        <end position="186"/>
    </location>
</feature>
<dbReference type="GO" id="GO:0005886">
    <property type="term" value="C:plasma membrane"/>
    <property type="evidence" value="ECO:0007669"/>
    <property type="project" value="InterPro"/>
</dbReference>
<comment type="subcellular location">
    <subcellularLocation>
        <location evidence="1 6">Membrane</location>
        <topology evidence="1 6">Multi-pass membrane protein</topology>
    </subcellularLocation>
</comment>
<dbReference type="FunCoup" id="G3X1L4">
    <property type="interactions" value="68"/>
</dbReference>
<feature type="transmembrane region" description="Helical" evidence="6">
    <location>
        <begin position="439"/>
        <end position="459"/>
    </location>
</feature>
<dbReference type="OMA" id="IRXCWET"/>
<evidence type="ECO:0000313" key="9">
    <source>
        <dbReference type="Ensembl" id="ENSSHAP00000021569.1"/>
    </source>
</evidence>
<name>G3X1L4_SARHA</name>
<feature type="transmembrane region" description="Helical" evidence="6">
    <location>
        <begin position="889"/>
        <end position="910"/>
    </location>
</feature>
<keyword evidence="10" id="KW-1185">Reference proteome</keyword>
<feature type="transmembrane region" description="Helical" evidence="6">
    <location>
        <begin position="646"/>
        <end position="667"/>
    </location>
</feature>
<feature type="transmembrane region" description="Helical" evidence="6">
    <location>
        <begin position="513"/>
        <end position="532"/>
    </location>
</feature>
<dbReference type="GeneTree" id="ENSGT01050000244894"/>
<dbReference type="KEGG" id="shr:100930160"/>
<keyword evidence="5 6" id="KW-0472">Membrane</keyword>
<evidence type="ECO:0000259" key="8">
    <source>
        <dbReference type="Pfam" id="PF07810"/>
    </source>
</evidence>
<proteinExistence type="inferred from homology"/>
<reference evidence="9 10" key="1">
    <citation type="journal article" date="2011" name="Proc. Natl. Acad. Sci. U.S.A.">
        <title>Genetic diversity and population structure of the endangered marsupial Sarcophilus harrisii (Tasmanian devil).</title>
        <authorList>
            <person name="Miller W."/>
            <person name="Hayes V.M."/>
            <person name="Ratan A."/>
            <person name="Petersen D.C."/>
            <person name="Wittekindt N.E."/>
            <person name="Miller J."/>
            <person name="Walenz B."/>
            <person name="Knight J."/>
            <person name="Qi J."/>
            <person name="Zhao F."/>
            <person name="Wang Q."/>
            <person name="Bedoya-Reina O.C."/>
            <person name="Katiyar N."/>
            <person name="Tomsho L.P."/>
            <person name="Kasson L.M."/>
            <person name="Hardie R.A."/>
            <person name="Woodbridge P."/>
            <person name="Tindall E.A."/>
            <person name="Bertelsen M.F."/>
            <person name="Dixon D."/>
            <person name="Pyecroft S."/>
            <person name="Helgen K.M."/>
            <person name="Lesk A.M."/>
            <person name="Pringle T.H."/>
            <person name="Patterson N."/>
            <person name="Zhang Y."/>
            <person name="Kreiss A."/>
            <person name="Woods G.M."/>
            <person name="Jones M.E."/>
            <person name="Schuster S.C."/>
        </authorList>
    </citation>
    <scope>NUCLEOTIDE SEQUENCE [LARGE SCALE GENOMIC DNA]</scope>
</reference>
<reference evidence="9" key="3">
    <citation type="submission" date="2025-09" db="UniProtKB">
        <authorList>
            <consortium name="Ensembl"/>
        </authorList>
    </citation>
    <scope>IDENTIFICATION</scope>
</reference>
<dbReference type="HOGENOM" id="CLU_014592_0_0_1"/>
<keyword evidence="4 6" id="KW-1133">Transmembrane helix</keyword>
<sequence>MTAFYRNQGYEEDPDYPDFSRVNLNSQNNPDYPYSRKNSSNLKSKNNAKYSSTYNDPDYPDALNHPDYAGTKDYLDNPGFRNHQEYPGSHINPAFSRSQKNPDYSGPGNSSHHLRARHNPDLGFLVIPDYPGTENYQDSRESPDDPDPRNNAYRSSSKNYHMGAKDYLSSRNNLDSLKTRNNQSYPGSLEMPDYPGAEDNLSAPDNWRDTYNQVTQDNHGISYADNPEMGRGLRNRALQSHPTFHQGSRSPERRNQDYPESFQMTSRKPSSLYSEHPVPYSDDSGYRNQAYEDESSLDGDHENLGRNVNSLGWRTCHEDARKSYYSIFVNVADKTRHEEKLIASLINLTPSEGIKIIRNQPLTMQEKRKIRKKVNMERRKSDSTVPLNCCTQCMNAMSLHFRHFKNIMSEFFQSLHVWQRTLKIIGSKFGTSVLSYFNFLTWLLKFNIFSFLVNFSFIIIPQLTESKPNTLSFTGLELLTGTGYFQQTVLYYGFYTNSTFKNKVLNTSYNMQLAYIFTIGLYLVICFFSLLYSMACSFRNNFINPHIYSRGTAKLVFSWDFTITHEKAVKLKQRNLTTELKENLSEIRHENVIAPLKQRLSHLAIHLAAWIVSTGVAIASCAAVYWLAFHNMKFLKQHKNEAATLLLPFVVCCINLFVPLFYSSFGLVEKFEIPRHQILVIITRNIFLKISIIGILCYYWLNSVAVSHEECWETLIGQDIYRLLIMNFLFSLFDSIFGEFLRRIIGTTLIKSLGVPEFDIARNVLELIYTQTLLWIGIFFSPLLPLIHMITLFIMFYMKRVSLLMNCQPPSKAWRASQMMTLFIFLLFFPSFTGVLCVLAITVWRLKPSPHCGPFQGLPSIIHAIYGWIEILSNRPSYLWVVWIYRNLIGSVHFFFILTLIVLIITYLYWQIIEGRKIMIKLLHEQIINEGKDKMFLVEKLLKLQESQKKPSSYVLTQERREQEESRSSMDMSRRSINSLRRESGTGLEGSSADLTNRSRISLRRDPGIDVDWLEDAPDRSQVSATNQNSVFMEENYFNHGSREHTAITDEDPSEALRLAMMARRQSEMER</sequence>
<dbReference type="STRING" id="9305.ENSSHAP00000021569"/>
<dbReference type="CTD" id="79838"/>
<feature type="compositionally biased region" description="Polar residues" evidence="7">
    <location>
        <begin position="95"/>
        <end position="111"/>
    </location>
</feature>
<feature type="compositionally biased region" description="Basic and acidic residues" evidence="7">
    <location>
        <begin position="958"/>
        <end position="984"/>
    </location>
</feature>
<evidence type="ECO:0000256" key="7">
    <source>
        <dbReference type="SAM" id="MobiDB-lite"/>
    </source>
</evidence>
<feature type="compositionally biased region" description="Low complexity" evidence="7">
    <location>
        <begin position="35"/>
        <end position="52"/>
    </location>
</feature>
<evidence type="ECO:0000256" key="2">
    <source>
        <dbReference type="ARBA" id="ARBA00006510"/>
    </source>
</evidence>
<dbReference type="Proteomes" id="UP000007648">
    <property type="component" value="Unassembled WGS sequence"/>
</dbReference>
<feature type="transmembrane region" description="Helical" evidence="6">
    <location>
        <begin position="818"/>
        <end position="844"/>
    </location>
</feature>
<keyword evidence="3 6" id="KW-0812">Transmembrane</keyword>
<feature type="compositionally biased region" description="Polar residues" evidence="7">
    <location>
        <begin position="262"/>
        <end position="273"/>
    </location>
</feature>
<feature type="transmembrane region" description="Helical" evidence="6">
    <location>
        <begin position="679"/>
        <end position="701"/>
    </location>
</feature>
<feature type="compositionally biased region" description="Basic and acidic residues" evidence="7">
    <location>
        <begin position="137"/>
        <end position="148"/>
    </location>
</feature>
<dbReference type="PANTHER" id="PTHR23302">
    <property type="entry name" value="TRANSMEMBRANE CHANNEL-RELATED"/>
    <property type="match status" value="1"/>
</dbReference>
<dbReference type="eggNOG" id="ENOG502QQB2">
    <property type="taxonomic scope" value="Eukaryota"/>
</dbReference>
<organism evidence="9 10">
    <name type="scientific">Sarcophilus harrisii</name>
    <name type="common">Tasmanian devil</name>
    <name type="synonym">Sarcophilus laniarius</name>
    <dbReference type="NCBI Taxonomy" id="9305"/>
    <lineage>
        <taxon>Eukaryota</taxon>
        <taxon>Metazoa</taxon>
        <taxon>Chordata</taxon>
        <taxon>Craniata</taxon>
        <taxon>Vertebrata</taxon>
        <taxon>Euteleostomi</taxon>
        <taxon>Mammalia</taxon>
        <taxon>Metatheria</taxon>
        <taxon>Dasyuromorphia</taxon>
        <taxon>Dasyuridae</taxon>
        <taxon>Sarcophilus</taxon>
    </lineage>
</organism>
<feature type="region of interest" description="Disordered" evidence="7">
    <location>
        <begin position="953"/>
        <end position="994"/>
    </location>
</feature>
<dbReference type="InterPro" id="IPR038900">
    <property type="entry name" value="TMC"/>
</dbReference>
<reference evidence="9" key="2">
    <citation type="submission" date="2025-08" db="UniProtKB">
        <authorList>
            <consortium name="Ensembl"/>
        </authorList>
    </citation>
    <scope>IDENTIFICATION</scope>
</reference>
<dbReference type="Pfam" id="PF07810">
    <property type="entry name" value="TMC"/>
    <property type="match status" value="1"/>
</dbReference>
<dbReference type="AlphaFoldDB" id="G3X1L4"/>
<dbReference type="PANTHER" id="PTHR23302:SF5">
    <property type="entry name" value="TRANSMEMBRANE CHANNEL-LIKE PROTEIN 5"/>
    <property type="match status" value="1"/>
</dbReference>
<accession>G3X1L4</accession>
<dbReference type="OrthoDB" id="1936208at2759"/>
<feature type="transmembrane region" description="Helical" evidence="6">
    <location>
        <begin position="772"/>
        <end position="798"/>
    </location>
</feature>
<feature type="region of interest" description="Disordered" evidence="7">
    <location>
        <begin position="1"/>
        <end position="207"/>
    </location>
</feature>
<protein>
    <recommendedName>
        <fullName evidence="6">Transmembrane channel-like protein</fullName>
    </recommendedName>
</protein>
<dbReference type="InParanoid" id="G3X1L4"/>
<gene>
    <name evidence="9" type="primary">TMC5</name>
</gene>
<feature type="transmembrane region" description="Helical" evidence="6">
    <location>
        <begin position="471"/>
        <end position="493"/>
    </location>
</feature>
<comment type="similarity">
    <text evidence="2 6">Belongs to the TMC family.</text>
</comment>
<feature type="domain" description="TMC" evidence="8">
    <location>
        <begin position="711"/>
        <end position="817"/>
    </location>
</feature>
<dbReference type="Ensembl" id="ENSSHAT00000021743.2">
    <property type="protein sequence ID" value="ENSSHAP00000021569.1"/>
    <property type="gene ID" value="ENSSHAG00000018270.2"/>
</dbReference>
<evidence type="ECO:0000313" key="10">
    <source>
        <dbReference type="Proteomes" id="UP000007648"/>
    </source>
</evidence>
<dbReference type="RefSeq" id="XP_031798540.1">
    <property type="nucleotide sequence ID" value="XM_031942680.1"/>
</dbReference>
<evidence type="ECO:0000256" key="6">
    <source>
        <dbReference type="RuleBase" id="RU310713"/>
    </source>
</evidence>
<evidence type="ECO:0000256" key="3">
    <source>
        <dbReference type="ARBA" id="ARBA00022692"/>
    </source>
</evidence>